<keyword evidence="3" id="KW-1185">Reference proteome</keyword>
<dbReference type="PATRIC" id="fig|1163408.3.peg.889"/>
<dbReference type="EMBL" id="AJXU01000021">
    <property type="protein sequence ID" value="EIL91359.1"/>
    <property type="molecule type" value="Genomic_DNA"/>
</dbReference>
<feature type="transmembrane region" description="Helical" evidence="1">
    <location>
        <begin position="48"/>
        <end position="73"/>
    </location>
</feature>
<keyword evidence="1" id="KW-0472">Membrane</keyword>
<keyword evidence="1" id="KW-0812">Transmembrane</keyword>
<dbReference type="AlphaFoldDB" id="I4VVW8"/>
<dbReference type="RefSeq" id="WP_007080505.1">
    <property type="nucleotide sequence ID" value="NZ_AJXU01000021.1"/>
</dbReference>
<name>I4VVW8_9GAMM</name>
<evidence type="ECO:0008006" key="4">
    <source>
        <dbReference type="Google" id="ProtNLM"/>
    </source>
</evidence>
<dbReference type="eggNOG" id="ENOG502ZDEM">
    <property type="taxonomic scope" value="Bacteria"/>
</dbReference>
<feature type="transmembrane region" description="Helical" evidence="1">
    <location>
        <begin position="12"/>
        <end position="36"/>
    </location>
</feature>
<feature type="transmembrane region" description="Helical" evidence="1">
    <location>
        <begin position="94"/>
        <end position="115"/>
    </location>
</feature>
<accession>I4VVW8</accession>
<proteinExistence type="predicted"/>
<protein>
    <recommendedName>
        <fullName evidence="4">Transmembrane protein</fullName>
    </recommendedName>
</protein>
<evidence type="ECO:0000313" key="3">
    <source>
        <dbReference type="Proteomes" id="UP000004210"/>
    </source>
</evidence>
<keyword evidence="1" id="KW-1133">Transmembrane helix</keyword>
<dbReference type="OrthoDB" id="5953088at2"/>
<evidence type="ECO:0000256" key="1">
    <source>
        <dbReference type="SAM" id="Phobius"/>
    </source>
</evidence>
<organism evidence="2 3">
    <name type="scientific">Rhodanobacter fulvus Jip2</name>
    <dbReference type="NCBI Taxonomy" id="1163408"/>
    <lineage>
        <taxon>Bacteria</taxon>
        <taxon>Pseudomonadati</taxon>
        <taxon>Pseudomonadota</taxon>
        <taxon>Gammaproteobacteria</taxon>
        <taxon>Lysobacterales</taxon>
        <taxon>Rhodanobacteraceae</taxon>
        <taxon>Rhodanobacter</taxon>
    </lineage>
</organism>
<dbReference type="Proteomes" id="UP000004210">
    <property type="component" value="Unassembled WGS sequence"/>
</dbReference>
<sequence>MQYDQTWMGYGIVGGLQAGAIAALAATLLFGFFHWLGRRNGWSYGPQIGWTFLSAAVLTVSGDLWNLFYFNYAQLQSLQLLKAKLAMVHDPDGIGLRVLCEFLGVGVGIAVGWLLSPHGGLGHFRRNK</sequence>
<reference evidence="2 3" key="1">
    <citation type="journal article" date="2012" name="J. Bacteriol.">
        <title>Genome sequences for six rhodanobacter strains, isolated from soils and the terrestrial subsurface, with variable denitrification capabilities.</title>
        <authorList>
            <person name="Kostka J.E."/>
            <person name="Green S.J."/>
            <person name="Rishishwar L."/>
            <person name="Prakash O."/>
            <person name="Katz L.S."/>
            <person name="Marino-Ramirez L."/>
            <person name="Jordan I.K."/>
            <person name="Munk C."/>
            <person name="Ivanova N."/>
            <person name="Mikhailova N."/>
            <person name="Watson D.B."/>
            <person name="Brown S.D."/>
            <person name="Palumbo A.V."/>
            <person name="Brooks S.C."/>
        </authorList>
    </citation>
    <scope>NUCLEOTIDE SEQUENCE [LARGE SCALE GENOMIC DNA]</scope>
    <source>
        <strain evidence="3">Jip2T</strain>
    </source>
</reference>
<comment type="caution">
    <text evidence="2">The sequence shown here is derived from an EMBL/GenBank/DDBJ whole genome shotgun (WGS) entry which is preliminary data.</text>
</comment>
<evidence type="ECO:0000313" key="2">
    <source>
        <dbReference type="EMBL" id="EIL91359.1"/>
    </source>
</evidence>
<gene>
    <name evidence="2" type="ORF">UU9_04322</name>
</gene>